<reference evidence="2 3" key="1">
    <citation type="journal article" date="2023" name="Nucleic Acids Res.">
        <title>The hologenome of Daphnia magna reveals possible DNA methylation and microbiome-mediated evolution of the host genome.</title>
        <authorList>
            <person name="Chaturvedi A."/>
            <person name="Li X."/>
            <person name="Dhandapani V."/>
            <person name="Marshall H."/>
            <person name="Kissane S."/>
            <person name="Cuenca-Cambronero M."/>
            <person name="Asole G."/>
            <person name="Calvet F."/>
            <person name="Ruiz-Romero M."/>
            <person name="Marangio P."/>
            <person name="Guigo R."/>
            <person name="Rago D."/>
            <person name="Mirbahai L."/>
            <person name="Eastwood N."/>
            <person name="Colbourne J.K."/>
            <person name="Zhou J."/>
            <person name="Mallon E."/>
            <person name="Orsini L."/>
        </authorList>
    </citation>
    <scope>NUCLEOTIDE SEQUENCE [LARGE SCALE GENOMIC DNA]</scope>
    <source>
        <strain evidence="2">LRV0_1</strain>
    </source>
</reference>
<protein>
    <submittedName>
        <fullName evidence="2">Uncharacterized protein</fullName>
    </submittedName>
</protein>
<feature type="compositionally biased region" description="Basic residues" evidence="1">
    <location>
        <begin position="1"/>
        <end position="10"/>
    </location>
</feature>
<name>A0ABQ9ZEB4_9CRUS</name>
<gene>
    <name evidence="2" type="ORF">OUZ56_020376</name>
</gene>
<evidence type="ECO:0000313" key="3">
    <source>
        <dbReference type="Proteomes" id="UP001234178"/>
    </source>
</evidence>
<organism evidence="2 3">
    <name type="scientific">Daphnia magna</name>
    <dbReference type="NCBI Taxonomy" id="35525"/>
    <lineage>
        <taxon>Eukaryota</taxon>
        <taxon>Metazoa</taxon>
        <taxon>Ecdysozoa</taxon>
        <taxon>Arthropoda</taxon>
        <taxon>Crustacea</taxon>
        <taxon>Branchiopoda</taxon>
        <taxon>Diplostraca</taxon>
        <taxon>Cladocera</taxon>
        <taxon>Anomopoda</taxon>
        <taxon>Daphniidae</taxon>
        <taxon>Daphnia</taxon>
    </lineage>
</organism>
<evidence type="ECO:0000256" key="1">
    <source>
        <dbReference type="SAM" id="MobiDB-lite"/>
    </source>
</evidence>
<keyword evidence="3" id="KW-1185">Reference proteome</keyword>
<comment type="caution">
    <text evidence="2">The sequence shown here is derived from an EMBL/GenBank/DDBJ whole genome shotgun (WGS) entry which is preliminary data.</text>
</comment>
<sequence>MKQVTRKRMQHSMFHSRLGQRGKKEKEICHVPRQYHPVVSWSRVNHVETGAEPYDGRYEGHEGRRQLLWLKRRL</sequence>
<feature type="region of interest" description="Disordered" evidence="1">
    <location>
        <begin position="1"/>
        <end position="25"/>
    </location>
</feature>
<proteinExistence type="predicted"/>
<evidence type="ECO:0000313" key="2">
    <source>
        <dbReference type="EMBL" id="KAK4011263.1"/>
    </source>
</evidence>
<accession>A0ABQ9ZEB4</accession>
<dbReference type="Proteomes" id="UP001234178">
    <property type="component" value="Unassembled WGS sequence"/>
</dbReference>
<dbReference type="EMBL" id="JAOYFB010000003">
    <property type="protein sequence ID" value="KAK4011263.1"/>
    <property type="molecule type" value="Genomic_DNA"/>
</dbReference>